<dbReference type="NCBIfam" id="TIGR00082">
    <property type="entry name" value="rbfA"/>
    <property type="match status" value="1"/>
</dbReference>
<comment type="function">
    <text evidence="2">One of several proteins that assist in the late maturation steps of the functional core of the 30S ribosomal subunit. Associates with free 30S ribosomal subunits (but not with 30S subunits that are part of 70S ribosomes or polysomes). Required for efficient processing of 16S rRNA. May interact with the 5'-terminal helix region of 16S rRNA.</text>
</comment>
<evidence type="ECO:0000256" key="2">
    <source>
        <dbReference type="HAMAP-Rule" id="MF_00003"/>
    </source>
</evidence>
<dbReference type="InterPro" id="IPR023799">
    <property type="entry name" value="RbfA_dom_sf"/>
</dbReference>
<dbReference type="Pfam" id="PF02033">
    <property type="entry name" value="RBFA"/>
    <property type="match status" value="1"/>
</dbReference>
<dbReference type="SUPFAM" id="SSF89919">
    <property type="entry name" value="Ribosome-binding factor A, RbfA"/>
    <property type="match status" value="1"/>
</dbReference>
<dbReference type="GO" id="GO:0005829">
    <property type="term" value="C:cytosol"/>
    <property type="evidence" value="ECO:0007669"/>
    <property type="project" value="TreeGrafter"/>
</dbReference>
<dbReference type="HAMAP" id="MF_00003">
    <property type="entry name" value="RbfA"/>
    <property type="match status" value="1"/>
</dbReference>
<reference evidence="3 4" key="1">
    <citation type="journal article" date="2015" name="Stand. Genomic Sci.">
        <title>Genomic Encyclopedia of Bacterial and Archaeal Type Strains, Phase III: the genomes of soil and plant-associated and newly described type strains.</title>
        <authorList>
            <person name="Whitman W.B."/>
            <person name="Woyke T."/>
            <person name="Klenk H.P."/>
            <person name="Zhou Y."/>
            <person name="Lilburn T.G."/>
            <person name="Beck B.J."/>
            <person name="De Vos P."/>
            <person name="Vandamme P."/>
            <person name="Eisen J.A."/>
            <person name="Garrity G."/>
            <person name="Hugenholtz P."/>
            <person name="Kyrpides N.C."/>
        </authorList>
    </citation>
    <scope>NUCLEOTIDE SEQUENCE [LARGE SCALE GENOMIC DNA]</scope>
    <source>
        <strain evidence="3 4">ASC-9842</strain>
    </source>
</reference>
<dbReference type="GO" id="GO:0043024">
    <property type="term" value="F:ribosomal small subunit binding"/>
    <property type="evidence" value="ECO:0007669"/>
    <property type="project" value="TreeGrafter"/>
</dbReference>
<dbReference type="Gene3D" id="3.30.300.20">
    <property type="match status" value="1"/>
</dbReference>
<keyword evidence="4" id="KW-1185">Reference proteome</keyword>
<comment type="subcellular location">
    <subcellularLocation>
        <location evidence="2">Cytoplasm</location>
    </subcellularLocation>
</comment>
<dbReference type="EMBL" id="SGXM01000001">
    <property type="protein sequence ID" value="RZT41895.1"/>
    <property type="molecule type" value="Genomic_DNA"/>
</dbReference>
<dbReference type="PANTHER" id="PTHR33515">
    <property type="entry name" value="RIBOSOME-BINDING FACTOR A, CHLOROPLASTIC-RELATED"/>
    <property type="match status" value="1"/>
</dbReference>
<keyword evidence="2" id="KW-0963">Cytoplasm</keyword>
<organism evidence="3 4">
    <name type="scientific">Cupriavidus agavae</name>
    <dbReference type="NCBI Taxonomy" id="1001822"/>
    <lineage>
        <taxon>Bacteria</taxon>
        <taxon>Pseudomonadati</taxon>
        <taxon>Pseudomonadota</taxon>
        <taxon>Betaproteobacteria</taxon>
        <taxon>Burkholderiales</taxon>
        <taxon>Burkholderiaceae</taxon>
        <taxon>Cupriavidus</taxon>
    </lineage>
</organism>
<comment type="similarity">
    <text evidence="2">Belongs to the RbfA family.</text>
</comment>
<dbReference type="AlphaFoldDB" id="A0A4Q7S6D4"/>
<evidence type="ECO:0000313" key="3">
    <source>
        <dbReference type="EMBL" id="RZT41895.1"/>
    </source>
</evidence>
<evidence type="ECO:0000313" key="4">
    <source>
        <dbReference type="Proteomes" id="UP000291078"/>
    </source>
</evidence>
<proteinExistence type="inferred from homology"/>
<dbReference type="InterPro" id="IPR000238">
    <property type="entry name" value="RbfA"/>
</dbReference>
<dbReference type="Proteomes" id="UP000291078">
    <property type="component" value="Unassembled WGS sequence"/>
</dbReference>
<comment type="caution">
    <text evidence="3">The sequence shown here is derived from an EMBL/GenBank/DDBJ whole genome shotgun (WGS) entry which is preliminary data.</text>
</comment>
<name>A0A4Q7S6D4_9BURK</name>
<evidence type="ECO:0000256" key="1">
    <source>
        <dbReference type="ARBA" id="ARBA00022517"/>
    </source>
</evidence>
<accession>A0A4Q7S6D4</accession>
<dbReference type="OrthoDB" id="307788at2"/>
<comment type="subunit">
    <text evidence="2">Monomer. Binds 30S ribosomal subunits, but not 50S ribosomal subunits or 70S ribosomes.</text>
</comment>
<dbReference type="GO" id="GO:0030490">
    <property type="term" value="P:maturation of SSU-rRNA"/>
    <property type="evidence" value="ECO:0007669"/>
    <property type="project" value="UniProtKB-UniRule"/>
</dbReference>
<sequence>MAKKGNISSRNLRLSDQIQKELAEMIQRELRDPRLGLVTLQSVALTPDYAHAKVYFTVLGAEPDVAAGILREKAGYLHSLLFKRLHIHTVPTLHFHHDTSVEHAIEMSKLINEANATRSKDDAAGDDRDDRDDK</sequence>
<dbReference type="InterPro" id="IPR015946">
    <property type="entry name" value="KH_dom-like_a/b"/>
</dbReference>
<keyword evidence="1 2" id="KW-0690">Ribosome biogenesis</keyword>
<protein>
    <recommendedName>
        <fullName evidence="2">Ribosome-binding factor A</fullName>
    </recommendedName>
</protein>
<gene>
    <name evidence="2" type="primary">rbfA</name>
    <name evidence="3" type="ORF">EV147_0908</name>
</gene>
<dbReference type="RefSeq" id="WP_130389901.1">
    <property type="nucleotide sequence ID" value="NZ_SGXM01000001.1"/>
</dbReference>
<dbReference type="PANTHER" id="PTHR33515:SF1">
    <property type="entry name" value="RIBOSOME-BINDING FACTOR A, CHLOROPLASTIC-RELATED"/>
    <property type="match status" value="1"/>
</dbReference>